<name>A0A2X1B1P0_BREDI</name>
<dbReference type="NCBIfam" id="TIGR04474">
    <property type="entry name" value="tcm_partner"/>
    <property type="match status" value="1"/>
</dbReference>
<accession>A0A2X1B1P0</accession>
<dbReference type="InterPro" id="IPR031009">
    <property type="entry name" value="Tcm_partner"/>
</dbReference>
<gene>
    <name evidence="1" type="ORF">NCTC11165_03045</name>
</gene>
<dbReference type="Proteomes" id="UP000250358">
    <property type="component" value="Unassembled WGS sequence"/>
</dbReference>
<dbReference type="EMBL" id="UAQM01000048">
    <property type="protein sequence ID" value="SPU46702.1"/>
    <property type="molecule type" value="Genomic_DNA"/>
</dbReference>
<reference evidence="1 2" key="1">
    <citation type="submission" date="2018-06" db="EMBL/GenBank/DDBJ databases">
        <authorList>
            <consortium name="Pathogen Informatics"/>
            <person name="Doyle S."/>
        </authorList>
    </citation>
    <scope>NUCLEOTIDE SEQUENCE [LARGE SCALE GENOMIC DNA]</scope>
    <source>
        <strain evidence="1 2">NCTC11165</strain>
    </source>
</reference>
<sequence length="388" mass="42692">MIGDLGRYAGREQAYVKHFLLGEYLEIFAHKIGSAYPEIAYVDGFSGPWQNTGEAFEDTSFGIALAALTRAKATWKGLGRDLKVSAYLVEKNPAAYANLQSVRTLFPGVEIKTYPGSFIERAPELLKDIPARAFAFLFIDPKGWAIDMQRIAPLLKRPNSEVVFNFMFDFINRFAELQKPQVTASLDRLLVAPGWRAQLAASPDAGVSQADHRKAVLVEAFAATLRSLGGYAHVAETTVLRPTQDRPLYSLVYGTRSVTGLEVFRDCQIKALRAQSQARGVAKLNAVAASSRQNELFGSLSDMMPDPTDQFLEDEHRAAGEALLNLVPATPTAVRWAEVWPQVLARAIVTHAQVNALAADLRKSGALAFPGWEARKRVPDDSYLVSRP</sequence>
<evidence type="ECO:0000313" key="1">
    <source>
        <dbReference type="EMBL" id="SPU46702.1"/>
    </source>
</evidence>
<evidence type="ECO:0000313" key="2">
    <source>
        <dbReference type="Proteomes" id="UP000250358"/>
    </source>
</evidence>
<dbReference type="AlphaFoldDB" id="A0A2X1B1P0"/>
<evidence type="ECO:0008006" key="3">
    <source>
        <dbReference type="Google" id="ProtNLM"/>
    </source>
</evidence>
<proteinExistence type="predicted"/>
<protein>
    <recommendedName>
        <fullName evidence="3">Three-Cys-motif partner protein TcmP</fullName>
    </recommendedName>
</protein>
<organism evidence="1 2">
    <name type="scientific">Brevundimonas diminuta</name>
    <name type="common">Pseudomonas diminuta</name>
    <dbReference type="NCBI Taxonomy" id="293"/>
    <lineage>
        <taxon>Bacteria</taxon>
        <taxon>Pseudomonadati</taxon>
        <taxon>Pseudomonadota</taxon>
        <taxon>Alphaproteobacteria</taxon>
        <taxon>Caulobacterales</taxon>
        <taxon>Caulobacteraceae</taxon>
        <taxon>Brevundimonas</taxon>
    </lineage>
</organism>